<dbReference type="Proteomes" id="UP000076727">
    <property type="component" value="Unassembled WGS sequence"/>
</dbReference>
<dbReference type="GO" id="GO:0031146">
    <property type="term" value="P:SCF-dependent proteasomal ubiquitin-dependent protein catabolic process"/>
    <property type="evidence" value="ECO:0007669"/>
    <property type="project" value="TreeGrafter"/>
</dbReference>
<dbReference type="STRING" id="1314783.A0A165TC86"/>
<proteinExistence type="predicted"/>
<organism evidence="2 3">
    <name type="scientific">Daedalea quercina L-15889</name>
    <dbReference type="NCBI Taxonomy" id="1314783"/>
    <lineage>
        <taxon>Eukaryota</taxon>
        <taxon>Fungi</taxon>
        <taxon>Dikarya</taxon>
        <taxon>Basidiomycota</taxon>
        <taxon>Agaricomycotina</taxon>
        <taxon>Agaricomycetes</taxon>
        <taxon>Polyporales</taxon>
        <taxon>Fomitopsis</taxon>
    </lineage>
</organism>
<feature type="compositionally biased region" description="Low complexity" evidence="1">
    <location>
        <begin position="974"/>
        <end position="994"/>
    </location>
</feature>
<feature type="compositionally biased region" description="Basic and acidic residues" evidence="1">
    <location>
        <begin position="997"/>
        <end position="1006"/>
    </location>
</feature>
<dbReference type="PANTHER" id="PTHR13318">
    <property type="entry name" value="PARTNER OF PAIRED, ISOFORM B-RELATED"/>
    <property type="match status" value="1"/>
</dbReference>
<dbReference type="SUPFAM" id="SSF81383">
    <property type="entry name" value="F-box domain"/>
    <property type="match status" value="1"/>
</dbReference>
<dbReference type="InterPro" id="IPR001611">
    <property type="entry name" value="Leu-rich_rpt"/>
</dbReference>
<dbReference type="OrthoDB" id="550575at2759"/>
<gene>
    <name evidence="2" type="ORF">DAEQUDRAFT_762157</name>
</gene>
<dbReference type="EMBL" id="KV429037">
    <property type="protein sequence ID" value="KZT73218.1"/>
    <property type="molecule type" value="Genomic_DNA"/>
</dbReference>
<dbReference type="SUPFAM" id="SSF52047">
    <property type="entry name" value="RNI-like"/>
    <property type="match status" value="1"/>
</dbReference>
<evidence type="ECO:0000256" key="1">
    <source>
        <dbReference type="SAM" id="MobiDB-lite"/>
    </source>
</evidence>
<dbReference type="SMART" id="SM00367">
    <property type="entry name" value="LRR_CC"/>
    <property type="match status" value="8"/>
</dbReference>
<dbReference type="Gene3D" id="3.80.10.10">
    <property type="entry name" value="Ribonuclease Inhibitor"/>
    <property type="match status" value="3"/>
</dbReference>
<evidence type="ECO:0000313" key="3">
    <source>
        <dbReference type="Proteomes" id="UP000076727"/>
    </source>
</evidence>
<feature type="compositionally biased region" description="Polar residues" evidence="1">
    <location>
        <begin position="181"/>
        <end position="195"/>
    </location>
</feature>
<dbReference type="InterPro" id="IPR036047">
    <property type="entry name" value="F-box-like_dom_sf"/>
</dbReference>
<evidence type="ECO:0000313" key="2">
    <source>
        <dbReference type="EMBL" id="KZT73218.1"/>
    </source>
</evidence>
<feature type="compositionally biased region" description="Low complexity" evidence="1">
    <location>
        <begin position="196"/>
        <end position="212"/>
    </location>
</feature>
<dbReference type="InterPro" id="IPR006553">
    <property type="entry name" value="Leu-rich_rpt_Cys-con_subtyp"/>
</dbReference>
<feature type="region of interest" description="Disordered" evidence="1">
    <location>
        <begin position="292"/>
        <end position="315"/>
    </location>
</feature>
<dbReference type="AlphaFoldDB" id="A0A165TC86"/>
<keyword evidence="3" id="KW-1185">Reference proteome</keyword>
<feature type="compositionally biased region" description="Low complexity" evidence="1">
    <location>
        <begin position="130"/>
        <end position="149"/>
    </location>
</feature>
<name>A0A165TC86_9APHY</name>
<accession>A0A165TC86</accession>
<dbReference type="GO" id="GO:0019005">
    <property type="term" value="C:SCF ubiquitin ligase complex"/>
    <property type="evidence" value="ECO:0007669"/>
    <property type="project" value="TreeGrafter"/>
</dbReference>
<feature type="region of interest" description="Disordered" evidence="1">
    <location>
        <begin position="127"/>
        <end position="260"/>
    </location>
</feature>
<feature type="region of interest" description="Disordered" evidence="1">
    <location>
        <begin position="949"/>
        <end position="1006"/>
    </location>
</feature>
<sequence>MSRAHDMHIDNGEPEPLFDFDSNESLKGLYHLEAAARMPQTSSARISDLADMLSVLKPVSSTADLEPLSPDDAMEDVYHTSSKGKGVSQPMQIYPRHALEDQRPDDQDEDLFSMSFGTAVSSDMHELVGSPASTSASPATASSSSPRSPLDVQQDIEKTEMSSVGKGKARDVPPTLPPLSFGTTELNYASSDWPTFSSSIPGPSSFSSSYGSVGDREPSPGTSASVAGPSSTPADNVLEAGPALSRIPSRRRSLSSLSAHSKRSISALSITKAKAKSPSGTKHPGNLARKLLGKQRDSPSGSPTSPARDVVSDLDESNSVDRLSCLAPWTYNVTPRTSPLVTPAVETELGFGEFDKSLPIYYYTSRPTDRTVLRTKGRSYSLPLPFPTTPLDLVPAAAVDIFEPIVKPTPNYFDEFLPVELKLRILVSVVDLHEAEHQKRVDNGAWTLRKATSSKNRWVGRDRGIRELFKLSRVSKAWLSLVFDGQLWVKLDLHAFPNLPASALQRLAKVAGTFVRELDLRGHSDLESSTLQEITSHLCTDFQPGGWISHTHLTSINLQGCSRLQTRALHHLLVRSSAVRELCLRGLAAVTNTTCSILGSYCRRITTLDLSHCPDVSGSGIYAFVSAALARDESLPLKELRLSGLKYVEDGVMEVLGKAAPDLEVLDLSYCRTLHNSSVEAFVSCSEDDQGSFEMVQLTSRQAGRNPTDSTRYWRRVTRLRHLNLTACIMLTDHACSHLAHAVPKLEMLELAGIGAELGDSGLVRLLETTPFIRKLDLEDATQITDDVLMTITPEPISDAPAPRIPHPPQPGHALEHLIISYATEVTDGAVWDLVENCTRLRVLEVDNTRISEATVKHFVRLSRERKAVDAQIVAVDCRGIGERCVRDLVPQTRPRVGWRSYDARRLGFVDARDEEGLAAGQDELDAHRVALKTFFSWQTVDAVRAAREKKRKSTRRGLNASSSSTEDSGPSNGRARWWSPSGRRSGGTSPSLSDLGQERDGCTIM</sequence>
<feature type="compositionally biased region" description="Polar residues" evidence="1">
    <location>
        <begin position="220"/>
        <end position="234"/>
    </location>
</feature>
<protein>
    <submittedName>
        <fullName evidence="2">RNI-like protein</fullName>
    </submittedName>
</protein>
<reference evidence="2 3" key="1">
    <citation type="journal article" date="2016" name="Mol. Biol. Evol.">
        <title>Comparative Genomics of Early-Diverging Mushroom-Forming Fungi Provides Insights into the Origins of Lignocellulose Decay Capabilities.</title>
        <authorList>
            <person name="Nagy L.G."/>
            <person name="Riley R."/>
            <person name="Tritt A."/>
            <person name="Adam C."/>
            <person name="Daum C."/>
            <person name="Floudas D."/>
            <person name="Sun H."/>
            <person name="Yadav J.S."/>
            <person name="Pangilinan J."/>
            <person name="Larsson K.H."/>
            <person name="Matsuura K."/>
            <person name="Barry K."/>
            <person name="Labutti K."/>
            <person name="Kuo R."/>
            <person name="Ohm R.A."/>
            <person name="Bhattacharya S.S."/>
            <person name="Shirouzu T."/>
            <person name="Yoshinaga Y."/>
            <person name="Martin F.M."/>
            <person name="Grigoriev I.V."/>
            <person name="Hibbett D.S."/>
        </authorList>
    </citation>
    <scope>NUCLEOTIDE SEQUENCE [LARGE SCALE GENOMIC DNA]</scope>
    <source>
        <strain evidence="2 3">L-15889</strain>
    </source>
</reference>
<dbReference type="Pfam" id="PF13516">
    <property type="entry name" value="LRR_6"/>
    <property type="match status" value="1"/>
</dbReference>
<dbReference type="InterPro" id="IPR032675">
    <property type="entry name" value="LRR_dom_sf"/>
</dbReference>
<feature type="compositionally biased region" description="Polar residues" evidence="1">
    <location>
        <begin position="960"/>
        <end position="972"/>
    </location>
</feature>
<feature type="compositionally biased region" description="Basic and acidic residues" evidence="1">
    <location>
        <begin position="1"/>
        <end position="11"/>
    </location>
</feature>
<feature type="region of interest" description="Disordered" evidence="1">
    <location>
        <begin position="1"/>
        <end position="20"/>
    </location>
</feature>